<protein>
    <recommendedName>
        <fullName evidence="1">AbiEi antitoxin N-terminal domain-containing protein</fullName>
    </recommendedName>
</protein>
<dbReference type="Pfam" id="PF13338">
    <property type="entry name" value="AbiEi_4"/>
    <property type="match status" value="1"/>
</dbReference>
<keyword evidence="3" id="KW-1185">Reference proteome</keyword>
<reference evidence="2 3" key="1">
    <citation type="submission" date="2016-01" db="EMBL/GenBank/DDBJ databases">
        <title>Janibacter melonis strain CD11_4 genome sequencing and assembly.</title>
        <authorList>
            <person name="Nair G.R."/>
            <person name="Kaur G."/>
            <person name="Chander A.M."/>
            <person name="Mayilraj S."/>
        </authorList>
    </citation>
    <scope>NUCLEOTIDE SEQUENCE [LARGE SCALE GENOMIC DNA]</scope>
    <source>
        <strain evidence="2 3">CD11-4</strain>
    </source>
</reference>
<evidence type="ECO:0000313" key="3">
    <source>
        <dbReference type="Proteomes" id="UP000076976"/>
    </source>
</evidence>
<dbReference type="EMBL" id="LQZG01000003">
    <property type="protein sequence ID" value="OAB86950.1"/>
    <property type="molecule type" value="Genomic_DNA"/>
</dbReference>
<accession>A0A176QB96</accession>
<gene>
    <name evidence="2" type="ORF">AWH69_11160</name>
</gene>
<comment type="caution">
    <text evidence="2">The sequence shown here is derived from an EMBL/GenBank/DDBJ whole genome shotgun (WGS) entry which is preliminary data.</text>
</comment>
<organism evidence="2 3">
    <name type="scientific">Janibacter melonis</name>
    <dbReference type="NCBI Taxonomy" id="262209"/>
    <lineage>
        <taxon>Bacteria</taxon>
        <taxon>Bacillati</taxon>
        <taxon>Actinomycetota</taxon>
        <taxon>Actinomycetes</taxon>
        <taxon>Micrococcales</taxon>
        <taxon>Intrasporangiaceae</taxon>
        <taxon>Janibacter</taxon>
    </lineage>
</organism>
<proteinExistence type="predicted"/>
<evidence type="ECO:0000313" key="2">
    <source>
        <dbReference type="EMBL" id="OAB86950.1"/>
    </source>
</evidence>
<dbReference type="InterPro" id="IPR011335">
    <property type="entry name" value="Restrct_endonuc-II-like"/>
</dbReference>
<dbReference type="SUPFAM" id="SSF52980">
    <property type="entry name" value="Restriction endonuclease-like"/>
    <property type="match status" value="1"/>
</dbReference>
<dbReference type="InterPro" id="IPR025159">
    <property type="entry name" value="AbiEi_N"/>
</dbReference>
<dbReference type="RefSeq" id="WP_068275457.1">
    <property type="nucleotide sequence ID" value="NZ_LQZG01000003.1"/>
</dbReference>
<name>A0A176QB96_9MICO</name>
<dbReference type="STRING" id="262209.AWH69_11160"/>
<dbReference type="AlphaFoldDB" id="A0A176QB96"/>
<dbReference type="Proteomes" id="UP000076976">
    <property type="component" value="Unassembled WGS sequence"/>
</dbReference>
<evidence type="ECO:0000259" key="1">
    <source>
        <dbReference type="Pfam" id="PF13338"/>
    </source>
</evidence>
<feature type="domain" description="AbiEi antitoxin N-terminal" evidence="1">
    <location>
        <begin position="17"/>
        <end position="50"/>
    </location>
</feature>
<sequence length="303" mass="32786">MHLVTPDIFSSLLAMPDGIFTRQDALRSGVSDEVLTAGCRRGVIVRICRGACTRPGEWTKGEHRRLLARAALRVYPDAVLASGTAVEAHGVPTFEVAVIRSDICRPIAREAFTEQLRIRPLRQEPVATPWGPAVPLPEALAQTAVDHGIPAGVASIDAALHERRVSMHELEAVREAMAGAPRSSRLTCALAWADAAVESLGESVTRVALRGAGFEVESQVDIADQDGVFVGRVDLRVKGTRVLLEFDGKVKYTEGGTDALFREKKREDRLRALGYVVVRLTWADLFHTDRIIAAVTAALAVAA</sequence>